<feature type="region of interest" description="Disordered" evidence="1">
    <location>
        <begin position="7"/>
        <end position="47"/>
    </location>
</feature>
<comment type="caution">
    <text evidence="3">The sequence shown here is derived from an EMBL/GenBank/DDBJ whole genome shotgun (WGS) entry which is preliminary data.</text>
</comment>
<dbReference type="EMBL" id="LQOV01000031">
    <property type="protein sequence ID" value="ORV49534.1"/>
    <property type="molecule type" value="Genomic_DNA"/>
</dbReference>
<feature type="compositionally biased region" description="Polar residues" evidence="1">
    <location>
        <begin position="22"/>
        <end position="32"/>
    </location>
</feature>
<reference evidence="3 4" key="1">
    <citation type="submission" date="2016-01" db="EMBL/GenBank/DDBJ databases">
        <title>The new phylogeny of the genus Mycobacterium.</title>
        <authorList>
            <person name="Tarcisio F."/>
            <person name="Conor M."/>
            <person name="Antonella G."/>
            <person name="Elisabetta G."/>
            <person name="Giulia F.S."/>
            <person name="Sara T."/>
            <person name="Anna F."/>
            <person name="Clotilde B."/>
            <person name="Roberto B."/>
            <person name="Veronica D.S."/>
            <person name="Fabio R."/>
            <person name="Monica P."/>
            <person name="Olivier J."/>
            <person name="Enrico T."/>
            <person name="Nicola S."/>
        </authorList>
    </citation>
    <scope>NUCLEOTIDE SEQUENCE [LARGE SCALE GENOMIC DNA]</scope>
    <source>
        <strain evidence="3 4">DSM 44852</strain>
    </source>
</reference>
<keyword evidence="4" id="KW-1185">Reference proteome</keyword>
<accession>A0A1X1TY75</accession>
<feature type="compositionally biased region" description="Low complexity" evidence="1">
    <location>
        <begin position="7"/>
        <end position="21"/>
    </location>
</feature>
<dbReference type="RefSeq" id="WP_372517591.1">
    <property type="nucleotide sequence ID" value="NZ_AP022576.1"/>
</dbReference>
<feature type="compositionally biased region" description="Low complexity" evidence="1">
    <location>
        <begin position="33"/>
        <end position="46"/>
    </location>
</feature>
<evidence type="ECO:0000313" key="4">
    <source>
        <dbReference type="Proteomes" id="UP000193010"/>
    </source>
</evidence>
<dbReference type="InterPro" id="IPR018649">
    <property type="entry name" value="SHOCT"/>
</dbReference>
<evidence type="ECO:0000259" key="2">
    <source>
        <dbReference type="Pfam" id="PF09851"/>
    </source>
</evidence>
<dbReference type="Pfam" id="PF09851">
    <property type="entry name" value="SHOCT"/>
    <property type="match status" value="1"/>
</dbReference>
<dbReference type="AlphaFoldDB" id="A0A1X1TY75"/>
<name>A0A1X1TY75_MYCFL</name>
<protein>
    <recommendedName>
        <fullName evidence="2">SHOCT domain-containing protein</fullName>
    </recommendedName>
</protein>
<sequence>MYGYAALSASATTLTPFTSSPESTRPDGSNDQAAALAQATGTSAATDTQTATLVLPTTSLGAVPEVFAGGPAGVFGEMTLASMAGQAINGTVSPARRERIGATARAHPAPSPTAGGHLTGIAAEMREFAELLGKLGELRDAGLLTDEEFNEQKQRLLGGLC</sequence>
<dbReference type="Proteomes" id="UP000193010">
    <property type="component" value="Unassembled WGS sequence"/>
</dbReference>
<evidence type="ECO:0000256" key="1">
    <source>
        <dbReference type="SAM" id="MobiDB-lite"/>
    </source>
</evidence>
<feature type="domain" description="SHOCT" evidence="2">
    <location>
        <begin position="132"/>
        <end position="157"/>
    </location>
</feature>
<evidence type="ECO:0000313" key="3">
    <source>
        <dbReference type="EMBL" id="ORV49534.1"/>
    </source>
</evidence>
<organism evidence="3 4">
    <name type="scientific">Mycobacterium florentinum</name>
    <dbReference type="NCBI Taxonomy" id="292462"/>
    <lineage>
        <taxon>Bacteria</taxon>
        <taxon>Bacillati</taxon>
        <taxon>Actinomycetota</taxon>
        <taxon>Actinomycetes</taxon>
        <taxon>Mycobacteriales</taxon>
        <taxon>Mycobacteriaceae</taxon>
        <taxon>Mycobacterium</taxon>
        <taxon>Mycobacterium simiae complex</taxon>
    </lineage>
</organism>
<gene>
    <name evidence="3" type="ORF">AWC05_02340</name>
</gene>
<proteinExistence type="predicted"/>